<feature type="region of interest" description="Disordered" evidence="1">
    <location>
        <begin position="25"/>
        <end position="46"/>
    </location>
</feature>
<feature type="compositionally biased region" description="Low complexity" evidence="1">
    <location>
        <begin position="25"/>
        <end position="41"/>
    </location>
</feature>
<accession>A0A6J5NSS4</accession>
<reference evidence="2" key="1">
    <citation type="submission" date="2020-04" db="EMBL/GenBank/DDBJ databases">
        <authorList>
            <person name="Chiriac C."/>
            <person name="Salcher M."/>
            <person name="Ghai R."/>
            <person name="Kavagutti S V."/>
        </authorList>
    </citation>
    <scope>NUCLEOTIDE SEQUENCE</scope>
</reference>
<organism evidence="2">
    <name type="scientific">uncultured Caudovirales phage</name>
    <dbReference type="NCBI Taxonomy" id="2100421"/>
    <lineage>
        <taxon>Viruses</taxon>
        <taxon>Duplodnaviria</taxon>
        <taxon>Heunggongvirae</taxon>
        <taxon>Uroviricota</taxon>
        <taxon>Caudoviricetes</taxon>
        <taxon>Peduoviridae</taxon>
        <taxon>Maltschvirus</taxon>
        <taxon>Maltschvirus maltsch</taxon>
    </lineage>
</organism>
<protein>
    <submittedName>
        <fullName evidence="2">Uncharacterized protein</fullName>
    </submittedName>
</protein>
<proteinExistence type="predicted"/>
<dbReference type="EMBL" id="LR796727">
    <property type="protein sequence ID" value="CAB4161872.1"/>
    <property type="molecule type" value="Genomic_DNA"/>
</dbReference>
<name>A0A6J5NSS4_9CAUD</name>
<gene>
    <name evidence="2" type="ORF">UFOVP786_12</name>
</gene>
<evidence type="ECO:0000256" key="1">
    <source>
        <dbReference type="SAM" id="MobiDB-lite"/>
    </source>
</evidence>
<evidence type="ECO:0000313" key="2">
    <source>
        <dbReference type="EMBL" id="CAB4161872.1"/>
    </source>
</evidence>
<sequence>MSLEASLDANTAALKEMTAVLLGGQKTTPAAGAPAAGGKPPKAAKPKVTIEQLTTLAKETRTKIGADDYKALLKSETGVDALKDVAPEKMDGLAAALTAARDAEPAAGDDDDDV</sequence>